<feature type="transmembrane region" description="Helical" evidence="8">
    <location>
        <begin position="6"/>
        <end position="24"/>
    </location>
</feature>
<evidence type="ECO:0000259" key="9">
    <source>
        <dbReference type="Pfam" id="PF00361"/>
    </source>
</evidence>
<dbReference type="PRINTS" id="PR01434">
    <property type="entry name" value="NADHDHGNASE5"/>
</dbReference>
<evidence type="ECO:0000256" key="5">
    <source>
        <dbReference type="ARBA" id="ARBA00023002"/>
    </source>
</evidence>
<feature type="transmembrane region" description="Helical" evidence="8">
    <location>
        <begin position="305"/>
        <end position="329"/>
    </location>
</feature>
<comment type="caution">
    <text evidence="10">The sequence shown here is derived from an EMBL/GenBank/DDBJ whole genome shotgun (WGS) entry which is preliminary data.</text>
</comment>
<dbReference type="EMBL" id="JBHSKX010000002">
    <property type="protein sequence ID" value="MFC5368398.1"/>
    <property type="molecule type" value="Genomic_DNA"/>
</dbReference>
<feature type="region of interest" description="Disordered" evidence="7">
    <location>
        <begin position="452"/>
        <end position="474"/>
    </location>
</feature>
<keyword evidence="11" id="KW-1185">Reference proteome</keyword>
<feature type="transmembrane region" description="Helical" evidence="8">
    <location>
        <begin position="273"/>
        <end position="293"/>
    </location>
</feature>
<name>A0ABD5REK1_9EURY</name>
<evidence type="ECO:0000313" key="10">
    <source>
        <dbReference type="EMBL" id="MFC5368398.1"/>
    </source>
</evidence>
<protein>
    <submittedName>
        <fullName evidence="10">Proton-conducting transporter membrane subunit</fullName>
    </submittedName>
</protein>
<dbReference type="PANTHER" id="PTHR42682">
    <property type="entry name" value="HYDROGENASE-4 COMPONENT F"/>
    <property type="match status" value="1"/>
</dbReference>
<dbReference type="PANTHER" id="PTHR42682:SF4">
    <property type="entry name" value="NADH-UBIQUINONE_PLASTOQUINONE"/>
    <property type="match status" value="1"/>
</dbReference>
<dbReference type="InterPro" id="IPR001750">
    <property type="entry name" value="ND/Mrp_TM"/>
</dbReference>
<dbReference type="GO" id="GO:0005886">
    <property type="term" value="C:plasma membrane"/>
    <property type="evidence" value="ECO:0007669"/>
    <property type="project" value="UniProtKB-SubCell"/>
</dbReference>
<keyword evidence="4 8" id="KW-1133">Transmembrane helix</keyword>
<feature type="transmembrane region" description="Helical" evidence="8">
    <location>
        <begin position="111"/>
        <end position="129"/>
    </location>
</feature>
<dbReference type="InterPro" id="IPR052175">
    <property type="entry name" value="ComplexI-like_HydComp"/>
</dbReference>
<gene>
    <name evidence="10" type="ORF">ACFPJ5_15820</name>
</gene>
<evidence type="ECO:0000256" key="1">
    <source>
        <dbReference type="ARBA" id="ARBA00004651"/>
    </source>
</evidence>
<evidence type="ECO:0000256" key="6">
    <source>
        <dbReference type="ARBA" id="ARBA00023136"/>
    </source>
</evidence>
<sequence>MAVTDSLLPVLAVLLPALAVPLIYATGSRPNLRETWTMLAALGTFAVVAVMVRSGETLVTPLGSFAGFELGLRADSAGLLFALLASTLWIATSLYSVGYMRGLDEHDQTRYFAAFAASIAATMGVALSADLLTLFVFYELLTLATYPLVAHAGDEEARSAGRQYLGYTLGGGVLALGGILLVQVAASSVAFVPGGIGALAVADPTLGRVAFALLVAGFGVKAAVIPFHTWLPTAMVAPTPVSGLLHAVAVVKSGAFAVTRSVLYVFGPETAEALGTALPLAIFAAATMILAGVVGLRQDNLKRGLAFSTISQLSYIVLGVALLTPVAAFGALLHVVAHAFMKITLFFAAGLIYVETGEKYVSDLAGVGRRLPLTMAAFAVAAAGLIGFPLVAGFVSKFHLLVGAAESASPVFVGAFLVAGLLKLLYFWPIVYVAFFGGDGGPASRHAFAPPHAGGHAANDAAPTTHGSTDGGVDNAGGGLAGDASAFAPTTHRWGLEASPFVLGPILFTVGVAVLLGLLPTAFPFWDLAQAAVTEVFG</sequence>
<feature type="transmembrane region" description="Helical" evidence="8">
    <location>
        <begin position="36"/>
        <end position="55"/>
    </location>
</feature>
<comment type="subcellular location">
    <subcellularLocation>
        <location evidence="1">Cell membrane</location>
        <topology evidence="1">Multi-pass membrane protein</topology>
    </subcellularLocation>
</comment>
<organism evidence="10 11">
    <name type="scientific">Salinirubrum litoreum</name>
    <dbReference type="NCBI Taxonomy" id="1126234"/>
    <lineage>
        <taxon>Archaea</taxon>
        <taxon>Methanobacteriati</taxon>
        <taxon>Methanobacteriota</taxon>
        <taxon>Stenosarchaea group</taxon>
        <taxon>Halobacteria</taxon>
        <taxon>Halobacteriales</taxon>
        <taxon>Haloferacaceae</taxon>
        <taxon>Salinirubrum</taxon>
    </lineage>
</organism>
<feature type="compositionally biased region" description="Low complexity" evidence="7">
    <location>
        <begin position="452"/>
        <end position="473"/>
    </location>
</feature>
<keyword evidence="3 8" id="KW-0812">Transmembrane</keyword>
<evidence type="ECO:0000256" key="7">
    <source>
        <dbReference type="SAM" id="MobiDB-lite"/>
    </source>
</evidence>
<proteinExistence type="predicted"/>
<evidence type="ECO:0000256" key="8">
    <source>
        <dbReference type="SAM" id="Phobius"/>
    </source>
</evidence>
<feature type="transmembrane region" description="Helical" evidence="8">
    <location>
        <begin position="501"/>
        <end position="519"/>
    </location>
</feature>
<feature type="domain" description="NADH:quinone oxidoreductase/Mrp antiporter transmembrane" evidence="9">
    <location>
        <begin position="128"/>
        <end position="421"/>
    </location>
</feature>
<dbReference type="AlphaFoldDB" id="A0ABD5REK1"/>
<feature type="transmembrane region" description="Helical" evidence="8">
    <location>
        <begin position="206"/>
        <end position="231"/>
    </location>
</feature>
<evidence type="ECO:0000256" key="4">
    <source>
        <dbReference type="ARBA" id="ARBA00022989"/>
    </source>
</evidence>
<keyword evidence="5" id="KW-0560">Oxidoreductase</keyword>
<feature type="transmembrane region" description="Helical" evidence="8">
    <location>
        <begin position="375"/>
        <end position="395"/>
    </location>
</feature>
<keyword evidence="6 8" id="KW-0472">Membrane</keyword>
<accession>A0ABD5REK1</accession>
<feature type="transmembrane region" description="Helical" evidence="8">
    <location>
        <begin position="415"/>
        <end position="435"/>
    </location>
</feature>
<evidence type="ECO:0000256" key="3">
    <source>
        <dbReference type="ARBA" id="ARBA00022692"/>
    </source>
</evidence>
<dbReference type="RefSeq" id="WP_380700124.1">
    <property type="nucleotide sequence ID" value="NZ_JAJCVJ010000002.1"/>
</dbReference>
<evidence type="ECO:0000313" key="11">
    <source>
        <dbReference type="Proteomes" id="UP001596201"/>
    </source>
</evidence>
<dbReference type="Proteomes" id="UP001596201">
    <property type="component" value="Unassembled WGS sequence"/>
</dbReference>
<evidence type="ECO:0000256" key="2">
    <source>
        <dbReference type="ARBA" id="ARBA00022475"/>
    </source>
</evidence>
<dbReference type="Pfam" id="PF00361">
    <property type="entry name" value="Proton_antipo_M"/>
    <property type="match status" value="1"/>
</dbReference>
<dbReference type="GO" id="GO:0016491">
    <property type="term" value="F:oxidoreductase activity"/>
    <property type="evidence" value="ECO:0007669"/>
    <property type="project" value="UniProtKB-KW"/>
</dbReference>
<keyword evidence="2" id="KW-1003">Cell membrane</keyword>
<feature type="transmembrane region" description="Helical" evidence="8">
    <location>
        <begin position="77"/>
        <end position="99"/>
    </location>
</feature>
<reference evidence="10 11" key="1">
    <citation type="journal article" date="2019" name="Int. J. Syst. Evol. Microbiol.">
        <title>The Global Catalogue of Microorganisms (GCM) 10K type strain sequencing project: providing services to taxonomists for standard genome sequencing and annotation.</title>
        <authorList>
            <consortium name="The Broad Institute Genomics Platform"/>
            <consortium name="The Broad Institute Genome Sequencing Center for Infectious Disease"/>
            <person name="Wu L."/>
            <person name="Ma J."/>
        </authorList>
    </citation>
    <scope>NUCLEOTIDE SEQUENCE [LARGE SCALE GENOMIC DNA]</scope>
    <source>
        <strain evidence="10 11">CGMCC 1.12237</strain>
    </source>
</reference>